<keyword evidence="3" id="KW-1185">Reference proteome</keyword>
<dbReference type="InterPro" id="IPR000668">
    <property type="entry name" value="Peptidase_C1A_C"/>
</dbReference>
<organism evidence="3 4">
    <name type="scientific">Acrobeloides nanus</name>
    <dbReference type="NCBI Taxonomy" id="290746"/>
    <lineage>
        <taxon>Eukaryota</taxon>
        <taxon>Metazoa</taxon>
        <taxon>Ecdysozoa</taxon>
        <taxon>Nematoda</taxon>
        <taxon>Chromadorea</taxon>
        <taxon>Rhabditida</taxon>
        <taxon>Tylenchina</taxon>
        <taxon>Cephalobomorpha</taxon>
        <taxon>Cephaloboidea</taxon>
        <taxon>Cephalobidae</taxon>
        <taxon>Acrobeloides</taxon>
    </lineage>
</organism>
<protein>
    <submittedName>
        <fullName evidence="4">Peptidase C1A papain C-terminal domain-containing protein</fullName>
    </submittedName>
</protein>
<proteinExistence type="inferred from homology"/>
<evidence type="ECO:0000256" key="1">
    <source>
        <dbReference type="ARBA" id="ARBA00008455"/>
    </source>
</evidence>
<dbReference type="GO" id="GO:0008234">
    <property type="term" value="F:cysteine-type peptidase activity"/>
    <property type="evidence" value="ECO:0007669"/>
    <property type="project" value="InterPro"/>
</dbReference>
<dbReference type="WBParaSite" id="ACRNAN_scaffold7215.g21462.t1">
    <property type="protein sequence ID" value="ACRNAN_scaffold7215.g21462.t1"/>
    <property type="gene ID" value="ACRNAN_scaffold7215.g21462"/>
</dbReference>
<dbReference type="AlphaFoldDB" id="A0A914ED60"/>
<name>A0A914ED60_9BILA</name>
<accession>A0A914ED60</accession>
<evidence type="ECO:0000259" key="2">
    <source>
        <dbReference type="Pfam" id="PF00112"/>
    </source>
</evidence>
<evidence type="ECO:0000313" key="3">
    <source>
        <dbReference type="Proteomes" id="UP000887540"/>
    </source>
</evidence>
<dbReference type="PANTHER" id="PTHR12411">
    <property type="entry name" value="CYSTEINE PROTEASE FAMILY C1-RELATED"/>
    <property type="match status" value="1"/>
</dbReference>
<comment type="similarity">
    <text evidence="1">Belongs to the peptidase C1 family.</text>
</comment>
<dbReference type="Proteomes" id="UP000887540">
    <property type="component" value="Unplaced"/>
</dbReference>
<evidence type="ECO:0000313" key="4">
    <source>
        <dbReference type="WBParaSite" id="ACRNAN_scaffold7215.g21462.t1"/>
    </source>
</evidence>
<feature type="domain" description="Peptidase C1A papain C-terminal" evidence="2">
    <location>
        <begin position="1"/>
        <end position="64"/>
    </location>
</feature>
<dbReference type="Gene3D" id="3.90.70.10">
    <property type="entry name" value="Cysteine proteinases"/>
    <property type="match status" value="1"/>
</dbReference>
<dbReference type="Pfam" id="PF00112">
    <property type="entry name" value="Peptidase_C1"/>
    <property type="match status" value="1"/>
</dbReference>
<dbReference type="InterPro" id="IPR038765">
    <property type="entry name" value="Papain-like_cys_pep_sf"/>
</dbReference>
<sequence length="74" mass="8020">METAWAIKNGSLLDLSEQNLISCVTKNYGCQGGYPSYALAYERSTGISSEAAYPYTATNGTCRSVNPITITTDW</sequence>
<dbReference type="GO" id="GO:0006508">
    <property type="term" value="P:proteolysis"/>
    <property type="evidence" value="ECO:0007669"/>
    <property type="project" value="InterPro"/>
</dbReference>
<reference evidence="4" key="1">
    <citation type="submission" date="2022-11" db="UniProtKB">
        <authorList>
            <consortium name="WormBaseParasite"/>
        </authorList>
    </citation>
    <scope>IDENTIFICATION</scope>
</reference>
<dbReference type="InterPro" id="IPR013128">
    <property type="entry name" value="Peptidase_C1A"/>
</dbReference>
<dbReference type="SUPFAM" id="SSF54001">
    <property type="entry name" value="Cysteine proteinases"/>
    <property type="match status" value="1"/>
</dbReference>